<gene>
    <name evidence="1" type="ORF">QC764_0089160</name>
</gene>
<reference evidence="1 2" key="1">
    <citation type="journal article" date="2023" name="bioRxiv">
        <title>High-quality genome assemblies of four members of thePodospora anserinaspecies complex.</title>
        <authorList>
            <person name="Ament-Velasquez S.L."/>
            <person name="Vogan A.A."/>
            <person name="Wallerman O."/>
            <person name="Hartmann F."/>
            <person name="Gautier V."/>
            <person name="Silar P."/>
            <person name="Giraud T."/>
            <person name="Johannesson H."/>
        </authorList>
    </citation>
    <scope>NUCLEOTIDE SEQUENCE [LARGE SCALE GENOMIC DNA]</scope>
    <source>
        <strain evidence="1 2">CBS 124.78</strain>
    </source>
</reference>
<dbReference type="Proteomes" id="UP001323617">
    <property type="component" value="Unassembled WGS sequence"/>
</dbReference>
<protein>
    <submittedName>
        <fullName evidence="1">Uncharacterized protein</fullName>
    </submittedName>
</protein>
<keyword evidence="2" id="KW-1185">Reference proteome</keyword>
<dbReference type="RefSeq" id="XP_062797144.1">
    <property type="nucleotide sequence ID" value="XM_062940904.1"/>
</dbReference>
<evidence type="ECO:0000313" key="2">
    <source>
        <dbReference type="Proteomes" id="UP001323617"/>
    </source>
</evidence>
<dbReference type="GeneID" id="87961629"/>
<dbReference type="EMBL" id="JAFFHC010000006">
    <property type="protein sequence ID" value="KAK4670848.1"/>
    <property type="molecule type" value="Genomic_DNA"/>
</dbReference>
<sequence length="139" mass="15584">MSETTKLYLLVLHSNVDATEDTVNRGLASVFRAASIVLERKSPLGPDQSVEDDIQRLCNSLFSSGDALSLLRLREKHNVQFIPNLPPGKSIEGVEGNNFQIFLRQFLTHKAENSAKVLPTDLQCQNLQTENRDEWAYGL</sequence>
<evidence type="ECO:0000313" key="1">
    <source>
        <dbReference type="EMBL" id="KAK4670848.1"/>
    </source>
</evidence>
<name>A0ABR0HS11_9PEZI</name>
<proteinExistence type="predicted"/>
<accession>A0ABR0HS11</accession>
<organism evidence="1 2">
    <name type="scientific">Podospora pseudoanserina</name>
    <dbReference type="NCBI Taxonomy" id="2609844"/>
    <lineage>
        <taxon>Eukaryota</taxon>
        <taxon>Fungi</taxon>
        <taxon>Dikarya</taxon>
        <taxon>Ascomycota</taxon>
        <taxon>Pezizomycotina</taxon>
        <taxon>Sordariomycetes</taxon>
        <taxon>Sordariomycetidae</taxon>
        <taxon>Sordariales</taxon>
        <taxon>Podosporaceae</taxon>
        <taxon>Podospora</taxon>
    </lineage>
</organism>
<comment type="caution">
    <text evidence="1">The sequence shown here is derived from an EMBL/GenBank/DDBJ whole genome shotgun (WGS) entry which is preliminary data.</text>
</comment>